<dbReference type="Proteomes" id="UP000008177">
    <property type="component" value="Unplaced contigs"/>
</dbReference>
<evidence type="ECO:0000313" key="1">
    <source>
        <dbReference type="EMBL" id="CCD34142.1"/>
    </source>
</evidence>
<evidence type="ECO:0000313" key="2">
    <source>
        <dbReference type="Proteomes" id="UP000008177"/>
    </source>
</evidence>
<dbReference type="EMBL" id="FQ790303">
    <property type="protein sequence ID" value="CCD34142.1"/>
    <property type="molecule type" value="Genomic_DNA"/>
</dbReference>
<name>G2YAA1_BOTF4</name>
<proteinExistence type="predicted"/>
<protein>
    <submittedName>
        <fullName evidence="1">Uncharacterized protein</fullName>
    </submittedName>
</protein>
<accession>G2YAA1</accession>
<dbReference type="InParanoid" id="G2YAA1"/>
<dbReference type="HOGENOM" id="CLU_2941454_0_0_1"/>
<reference evidence="2" key="1">
    <citation type="journal article" date="2011" name="PLoS Genet.">
        <title>Genomic analysis of the necrotrophic fungal pathogens Sclerotinia sclerotiorum and Botrytis cinerea.</title>
        <authorList>
            <person name="Amselem J."/>
            <person name="Cuomo C.A."/>
            <person name="van Kan J.A."/>
            <person name="Viaud M."/>
            <person name="Benito E.P."/>
            <person name="Couloux A."/>
            <person name="Coutinho P.M."/>
            <person name="de Vries R.P."/>
            <person name="Dyer P.S."/>
            <person name="Fillinger S."/>
            <person name="Fournier E."/>
            <person name="Gout L."/>
            <person name="Hahn M."/>
            <person name="Kohn L."/>
            <person name="Lapalu N."/>
            <person name="Plummer K.M."/>
            <person name="Pradier J.M."/>
            <person name="Quevillon E."/>
            <person name="Sharon A."/>
            <person name="Simon A."/>
            <person name="ten Have A."/>
            <person name="Tudzynski B."/>
            <person name="Tudzynski P."/>
            <person name="Wincker P."/>
            <person name="Andrew M."/>
            <person name="Anthouard V."/>
            <person name="Beever R.E."/>
            <person name="Beffa R."/>
            <person name="Benoit I."/>
            <person name="Bouzid O."/>
            <person name="Brault B."/>
            <person name="Chen Z."/>
            <person name="Choquer M."/>
            <person name="Collemare J."/>
            <person name="Cotton P."/>
            <person name="Danchin E.G."/>
            <person name="Da Silva C."/>
            <person name="Gautier A."/>
            <person name="Giraud C."/>
            <person name="Giraud T."/>
            <person name="Gonzalez C."/>
            <person name="Grossetete S."/>
            <person name="Guldener U."/>
            <person name="Henrissat B."/>
            <person name="Howlett B.J."/>
            <person name="Kodira C."/>
            <person name="Kretschmer M."/>
            <person name="Lappartient A."/>
            <person name="Leroch M."/>
            <person name="Levis C."/>
            <person name="Mauceli E."/>
            <person name="Neuveglise C."/>
            <person name="Oeser B."/>
            <person name="Pearson M."/>
            <person name="Poulain J."/>
            <person name="Poussereau N."/>
            <person name="Quesneville H."/>
            <person name="Rascle C."/>
            <person name="Schumacher J."/>
            <person name="Segurens B."/>
            <person name="Sexton A."/>
            <person name="Silva E."/>
            <person name="Sirven C."/>
            <person name="Soanes D.M."/>
            <person name="Talbot N.J."/>
            <person name="Templeton M."/>
            <person name="Yandava C."/>
            <person name="Yarden O."/>
            <person name="Zeng Q."/>
            <person name="Rollins J.A."/>
            <person name="Lebrun M.H."/>
            <person name="Dickman M."/>
        </authorList>
    </citation>
    <scope>NUCLEOTIDE SEQUENCE [LARGE SCALE GENOMIC DNA]</scope>
    <source>
        <strain evidence="2">T4</strain>
    </source>
</reference>
<gene>
    <name evidence="1" type="ORF">BofuT4_uP104850.1</name>
</gene>
<sequence>MRYILSSKASEGMIRAGSMGGGRTLLLAQKGISVSIQAPSSSTIDSLMQSAKDQNITSGT</sequence>
<dbReference type="AlphaFoldDB" id="G2YAA1"/>
<dbReference type="STRING" id="999810.G2YAA1"/>
<organism evidence="1 2">
    <name type="scientific">Botryotinia fuckeliana (strain T4)</name>
    <name type="common">Noble rot fungus</name>
    <name type="synonym">Botrytis cinerea</name>
    <dbReference type="NCBI Taxonomy" id="999810"/>
    <lineage>
        <taxon>Eukaryota</taxon>
        <taxon>Fungi</taxon>
        <taxon>Dikarya</taxon>
        <taxon>Ascomycota</taxon>
        <taxon>Pezizomycotina</taxon>
        <taxon>Leotiomycetes</taxon>
        <taxon>Helotiales</taxon>
        <taxon>Sclerotiniaceae</taxon>
        <taxon>Botrytis</taxon>
    </lineage>
</organism>